<feature type="region of interest" description="Disordered" evidence="1">
    <location>
        <begin position="1"/>
        <end position="61"/>
    </location>
</feature>
<feature type="region of interest" description="Disordered" evidence="1">
    <location>
        <begin position="216"/>
        <end position="328"/>
    </location>
</feature>
<keyword evidence="3" id="KW-1185">Reference proteome</keyword>
<feature type="compositionally biased region" description="Basic and acidic residues" evidence="1">
    <location>
        <begin position="1"/>
        <end position="47"/>
    </location>
</feature>
<sequence length="378" mass="43470">MGDRKYRELSRDYRENNERGRDSRRDDAWLRHRGRSQDDYRHDRSERSYGSGDYGRRGPPTCYNFGEVGHYKNQCWKRSEEAVSKGGASTSSVPRPVTQVDDEVKKTVEGHASSVACFKEYIDKENMKKENKERKKREKEERARKEEEEWMAKEAERAAKEERAAQKMAKKKKEEEEKLEFTKSVRMHVAMCMGGLQEQVQDQMRRNMEEFQRILKGKQVVSPSGSVGSHTSDRVASEVEELSHKAERLVITEKRKRSHDGPVGNSPPVTQTPKKTPRKTGVKPVKLATKLQATVGRTAKKTTTQVETKKTPTRYTPKKDTPKTKIAAKMGSAGRVKFIGENMRELAEYHADDLKKVCRRDDVEYGNKVTAMINIVEK</sequence>
<dbReference type="AlphaFoldDB" id="A0A388MES8"/>
<gene>
    <name evidence="2" type="ORF">CBR_g58695</name>
</gene>
<organism evidence="2 3">
    <name type="scientific">Chara braunii</name>
    <name type="common">Braun's stonewort</name>
    <dbReference type="NCBI Taxonomy" id="69332"/>
    <lineage>
        <taxon>Eukaryota</taxon>
        <taxon>Viridiplantae</taxon>
        <taxon>Streptophyta</taxon>
        <taxon>Charophyceae</taxon>
        <taxon>Charales</taxon>
        <taxon>Characeae</taxon>
        <taxon>Chara</taxon>
    </lineage>
</organism>
<dbReference type="InterPro" id="IPR036875">
    <property type="entry name" value="Znf_CCHC_sf"/>
</dbReference>
<accession>A0A388MES8</accession>
<name>A0A388MES8_CHABU</name>
<comment type="caution">
    <text evidence="2">The sequence shown here is derived from an EMBL/GenBank/DDBJ whole genome shotgun (WGS) entry which is preliminary data.</text>
</comment>
<dbReference type="Gramene" id="GBG93076">
    <property type="protein sequence ID" value="GBG93076"/>
    <property type="gene ID" value="CBR_g58695"/>
</dbReference>
<feature type="compositionally biased region" description="Basic and acidic residues" evidence="1">
    <location>
        <begin position="231"/>
        <end position="253"/>
    </location>
</feature>
<dbReference type="GO" id="GO:0003676">
    <property type="term" value="F:nucleic acid binding"/>
    <property type="evidence" value="ECO:0007669"/>
    <property type="project" value="InterPro"/>
</dbReference>
<evidence type="ECO:0008006" key="4">
    <source>
        <dbReference type="Google" id="ProtNLM"/>
    </source>
</evidence>
<dbReference type="EMBL" id="BFEA01001222">
    <property type="protein sequence ID" value="GBG93076.1"/>
    <property type="molecule type" value="Genomic_DNA"/>
</dbReference>
<reference evidence="2 3" key="1">
    <citation type="journal article" date="2018" name="Cell">
        <title>The Chara Genome: Secondary Complexity and Implications for Plant Terrestrialization.</title>
        <authorList>
            <person name="Nishiyama T."/>
            <person name="Sakayama H."/>
            <person name="Vries J.D."/>
            <person name="Buschmann H."/>
            <person name="Saint-Marcoux D."/>
            <person name="Ullrich K.K."/>
            <person name="Haas F.B."/>
            <person name="Vanderstraeten L."/>
            <person name="Becker D."/>
            <person name="Lang D."/>
            <person name="Vosolsobe S."/>
            <person name="Rombauts S."/>
            <person name="Wilhelmsson P.K.I."/>
            <person name="Janitza P."/>
            <person name="Kern R."/>
            <person name="Heyl A."/>
            <person name="Rumpler F."/>
            <person name="Villalobos L.I.A.C."/>
            <person name="Clay J.M."/>
            <person name="Skokan R."/>
            <person name="Toyoda A."/>
            <person name="Suzuki Y."/>
            <person name="Kagoshima H."/>
            <person name="Schijlen E."/>
            <person name="Tajeshwar N."/>
            <person name="Catarino B."/>
            <person name="Hetherington A.J."/>
            <person name="Saltykova A."/>
            <person name="Bonnot C."/>
            <person name="Breuninger H."/>
            <person name="Symeonidi A."/>
            <person name="Radhakrishnan G.V."/>
            <person name="Van Nieuwerburgh F."/>
            <person name="Deforce D."/>
            <person name="Chang C."/>
            <person name="Karol K.G."/>
            <person name="Hedrich R."/>
            <person name="Ulvskov P."/>
            <person name="Glockner G."/>
            <person name="Delwiche C.F."/>
            <person name="Petrasek J."/>
            <person name="Van de Peer Y."/>
            <person name="Friml J."/>
            <person name="Beilby M."/>
            <person name="Dolan L."/>
            <person name="Kohara Y."/>
            <person name="Sugano S."/>
            <person name="Fujiyama A."/>
            <person name="Delaux P.-M."/>
            <person name="Quint M."/>
            <person name="TheiBen G."/>
            <person name="Hagemann M."/>
            <person name="Harholt J."/>
            <person name="Dunand C."/>
            <person name="Zachgo S."/>
            <person name="Langdale J."/>
            <person name="Maumus F."/>
            <person name="Straeten D.V.D."/>
            <person name="Gould S.B."/>
            <person name="Rensing S.A."/>
        </authorList>
    </citation>
    <scope>NUCLEOTIDE SEQUENCE [LARGE SCALE GENOMIC DNA]</scope>
    <source>
        <strain evidence="2 3">S276</strain>
    </source>
</reference>
<dbReference type="Proteomes" id="UP000265515">
    <property type="component" value="Unassembled WGS sequence"/>
</dbReference>
<feature type="compositionally biased region" description="Polar residues" evidence="1">
    <location>
        <begin position="221"/>
        <end position="230"/>
    </location>
</feature>
<dbReference type="SUPFAM" id="SSF57756">
    <property type="entry name" value="Retrovirus zinc finger-like domains"/>
    <property type="match status" value="1"/>
</dbReference>
<feature type="region of interest" description="Disordered" evidence="1">
    <location>
        <begin position="78"/>
        <end position="101"/>
    </location>
</feature>
<feature type="region of interest" description="Disordered" evidence="1">
    <location>
        <begin position="126"/>
        <end position="150"/>
    </location>
</feature>
<evidence type="ECO:0000313" key="3">
    <source>
        <dbReference type="Proteomes" id="UP000265515"/>
    </source>
</evidence>
<dbReference type="GO" id="GO:0008270">
    <property type="term" value="F:zinc ion binding"/>
    <property type="evidence" value="ECO:0007669"/>
    <property type="project" value="InterPro"/>
</dbReference>
<proteinExistence type="predicted"/>
<evidence type="ECO:0000256" key="1">
    <source>
        <dbReference type="SAM" id="MobiDB-lite"/>
    </source>
</evidence>
<protein>
    <recommendedName>
        <fullName evidence="4">CCHC-type domain-containing protein</fullName>
    </recommendedName>
</protein>
<evidence type="ECO:0000313" key="2">
    <source>
        <dbReference type="EMBL" id="GBG93076.1"/>
    </source>
</evidence>